<dbReference type="GO" id="GO:0003700">
    <property type="term" value="F:DNA-binding transcription factor activity"/>
    <property type="evidence" value="ECO:0007669"/>
    <property type="project" value="InterPro"/>
</dbReference>
<dbReference type="GO" id="GO:1901135">
    <property type="term" value="P:carbohydrate derivative metabolic process"/>
    <property type="evidence" value="ECO:0007669"/>
    <property type="project" value="InterPro"/>
</dbReference>
<dbReference type="GO" id="GO:0003677">
    <property type="term" value="F:DNA binding"/>
    <property type="evidence" value="ECO:0007669"/>
    <property type="project" value="UniProtKB-KW"/>
</dbReference>
<dbReference type="PROSITE" id="PS51464">
    <property type="entry name" value="SIS"/>
    <property type="match status" value="1"/>
</dbReference>
<dbReference type="CDD" id="cd05013">
    <property type="entry name" value="SIS_RpiR"/>
    <property type="match status" value="1"/>
</dbReference>
<sequence>MAHINRLDKSAYQTLVASITVLTESEQNMHHYILKHFDELPYHGIVDLANNAQVSKATIGRFLNKIGFTGYSAFKAALTNSLAENKMTAPIEVYHSGKEKQQNTPKLISTFTDNINHIIQQFNDSLDQNNLNELINLIADNNKRIFTVGPSSSAAMAVHFSTLIKYIRSQVNLLSVDTGDLPKQLIDINKNDVLVIFSYYRFNNVVIDIARWFKDHNAKVVVITNSHSNPYGKYSDLKFVLPSDAQAIFHSRMTGFMFVELILHLAYEKIDGEGNFEKLEQLFQFFGTFSANSTTK</sequence>
<feature type="domain" description="HTH rpiR-type" evidence="4">
    <location>
        <begin position="9"/>
        <end position="85"/>
    </location>
</feature>
<dbReference type="GO" id="GO:0097367">
    <property type="term" value="F:carbohydrate derivative binding"/>
    <property type="evidence" value="ECO:0007669"/>
    <property type="project" value="InterPro"/>
</dbReference>
<evidence type="ECO:0000313" key="7">
    <source>
        <dbReference type="Proteomes" id="UP000252479"/>
    </source>
</evidence>
<dbReference type="PANTHER" id="PTHR30514">
    <property type="entry name" value="GLUCOKINASE"/>
    <property type="match status" value="1"/>
</dbReference>
<dbReference type="InterPro" id="IPR009057">
    <property type="entry name" value="Homeodomain-like_sf"/>
</dbReference>
<dbReference type="InterPro" id="IPR001347">
    <property type="entry name" value="SIS_dom"/>
</dbReference>
<name>A0A368LJJ8_9VIBR</name>
<evidence type="ECO:0000313" key="6">
    <source>
        <dbReference type="EMBL" id="RCS70868.1"/>
    </source>
</evidence>
<reference evidence="6 7" key="1">
    <citation type="journal article" date="2017" name="Elife">
        <title>Extensive horizontal gene transfer in cheese-associated bacteria.</title>
        <authorList>
            <person name="Bonham K.S."/>
            <person name="Wolfe B.E."/>
            <person name="Dutton R.J."/>
        </authorList>
    </citation>
    <scope>NUCLEOTIDE SEQUENCE [LARGE SCALE GENOMIC DNA]</scope>
    <source>
        <strain evidence="6 7">JB196</strain>
    </source>
</reference>
<feature type="domain" description="SIS" evidence="5">
    <location>
        <begin position="134"/>
        <end position="273"/>
    </location>
</feature>
<dbReference type="AlphaFoldDB" id="A0A368LJJ8"/>
<evidence type="ECO:0000256" key="1">
    <source>
        <dbReference type="ARBA" id="ARBA00023015"/>
    </source>
</evidence>
<proteinExistence type="predicted"/>
<dbReference type="PANTHER" id="PTHR30514:SF18">
    <property type="entry name" value="RPIR-FAMILY TRANSCRIPTIONAL REGULATOR"/>
    <property type="match status" value="1"/>
</dbReference>
<dbReference type="InterPro" id="IPR046348">
    <property type="entry name" value="SIS_dom_sf"/>
</dbReference>
<dbReference type="InterPro" id="IPR036388">
    <property type="entry name" value="WH-like_DNA-bd_sf"/>
</dbReference>
<keyword evidence="2" id="KW-0238">DNA-binding</keyword>
<keyword evidence="7" id="KW-1185">Reference proteome</keyword>
<evidence type="ECO:0000259" key="5">
    <source>
        <dbReference type="PROSITE" id="PS51464"/>
    </source>
</evidence>
<dbReference type="PROSITE" id="PS51071">
    <property type="entry name" value="HTH_RPIR"/>
    <property type="match status" value="1"/>
</dbReference>
<keyword evidence="1" id="KW-0805">Transcription regulation</keyword>
<organism evidence="6 7">
    <name type="scientific">Vibrio casei</name>
    <dbReference type="NCBI Taxonomy" id="673372"/>
    <lineage>
        <taxon>Bacteria</taxon>
        <taxon>Pseudomonadati</taxon>
        <taxon>Pseudomonadota</taxon>
        <taxon>Gammaproteobacteria</taxon>
        <taxon>Vibrionales</taxon>
        <taxon>Vibrionaceae</taxon>
        <taxon>Vibrio</taxon>
    </lineage>
</organism>
<dbReference type="SUPFAM" id="SSF46689">
    <property type="entry name" value="Homeodomain-like"/>
    <property type="match status" value="1"/>
</dbReference>
<dbReference type="Proteomes" id="UP000252479">
    <property type="component" value="Unassembled WGS sequence"/>
</dbReference>
<dbReference type="RefSeq" id="WP_086963028.1">
    <property type="nucleotide sequence ID" value="NZ_AP018681.1"/>
</dbReference>
<evidence type="ECO:0000256" key="2">
    <source>
        <dbReference type="ARBA" id="ARBA00023125"/>
    </source>
</evidence>
<evidence type="ECO:0000259" key="4">
    <source>
        <dbReference type="PROSITE" id="PS51071"/>
    </source>
</evidence>
<dbReference type="GeneID" id="303190404"/>
<dbReference type="Gene3D" id="3.40.50.10490">
    <property type="entry name" value="Glucose-6-phosphate isomerase like protein, domain 1"/>
    <property type="match status" value="1"/>
</dbReference>
<keyword evidence="3" id="KW-0804">Transcription</keyword>
<dbReference type="EMBL" id="QPGL01000002">
    <property type="protein sequence ID" value="RCS70868.1"/>
    <property type="molecule type" value="Genomic_DNA"/>
</dbReference>
<protein>
    <submittedName>
        <fullName evidence="6">MurR/RpiR family transcriptional regulator</fullName>
    </submittedName>
</protein>
<accession>A0A368LJJ8</accession>
<evidence type="ECO:0000256" key="3">
    <source>
        <dbReference type="ARBA" id="ARBA00023163"/>
    </source>
</evidence>
<dbReference type="InterPro" id="IPR035472">
    <property type="entry name" value="RpiR-like_SIS"/>
</dbReference>
<dbReference type="Pfam" id="PF01418">
    <property type="entry name" value="HTH_6"/>
    <property type="match status" value="1"/>
</dbReference>
<dbReference type="Gene3D" id="1.10.10.10">
    <property type="entry name" value="Winged helix-like DNA-binding domain superfamily/Winged helix DNA-binding domain"/>
    <property type="match status" value="1"/>
</dbReference>
<comment type="caution">
    <text evidence="6">The sequence shown here is derived from an EMBL/GenBank/DDBJ whole genome shotgun (WGS) entry which is preliminary data.</text>
</comment>
<dbReference type="InterPro" id="IPR000281">
    <property type="entry name" value="HTH_RpiR"/>
</dbReference>
<dbReference type="Pfam" id="PF01380">
    <property type="entry name" value="SIS"/>
    <property type="match status" value="1"/>
</dbReference>
<dbReference type="SUPFAM" id="SSF53697">
    <property type="entry name" value="SIS domain"/>
    <property type="match status" value="1"/>
</dbReference>
<gene>
    <name evidence="6" type="ORF">CIK83_15880</name>
</gene>
<dbReference type="InterPro" id="IPR047640">
    <property type="entry name" value="RpiR-like"/>
</dbReference>
<dbReference type="OrthoDB" id="6636144at2"/>